<dbReference type="Proteomes" id="UP000797356">
    <property type="component" value="Chromosome 5"/>
</dbReference>
<gene>
    <name evidence="2" type="ORF">COCNU_05G007410</name>
</gene>
<reference evidence="2" key="2">
    <citation type="submission" date="2019-07" db="EMBL/GenBank/DDBJ databases">
        <authorList>
            <person name="Yang Y."/>
            <person name="Bocs S."/>
            <person name="Baudouin L."/>
        </authorList>
    </citation>
    <scope>NUCLEOTIDE SEQUENCE</scope>
    <source>
        <tissue evidence="2">Spear leaf of Hainan Tall coconut</tissue>
    </source>
</reference>
<reference evidence="2" key="1">
    <citation type="journal article" date="2017" name="Gigascience">
        <title>The genome draft of coconut (Cocos nucifera).</title>
        <authorList>
            <person name="Xiao Y."/>
            <person name="Xu P."/>
            <person name="Fan H."/>
            <person name="Baudouin L."/>
            <person name="Xia W."/>
            <person name="Bocs S."/>
            <person name="Xu J."/>
            <person name="Li Q."/>
            <person name="Guo A."/>
            <person name="Zhou L."/>
            <person name="Li J."/>
            <person name="Wu Y."/>
            <person name="Ma Z."/>
            <person name="Armero A."/>
            <person name="Issali A.E."/>
            <person name="Liu N."/>
            <person name="Peng M."/>
            <person name="Yang Y."/>
        </authorList>
    </citation>
    <scope>NUCLEOTIDE SEQUENCE</scope>
    <source>
        <tissue evidence="2">Spear leaf of Hainan Tall coconut</tissue>
    </source>
</reference>
<feature type="coiled-coil region" evidence="1">
    <location>
        <begin position="75"/>
        <end position="109"/>
    </location>
</feature>
<sequence>MEGSILPHIVERMHQKDDIKRFDESFAAFLELGYYLFAHSKVANQRWAEASRVLEEARVEAEKARVEDDALKVASEIHSSKVECLQKELREERKEMVKLRAELALKKEERRKA</sequence>
<dbReference type="EMBL" id="CM017876">
    <property type="protein sequence ID" value="KAG1342512.1"/>
    <property type="molecule type" value="Genomic_DNA"/>
</dbReference>
<evidence type="ECO:0000313" key="2">
    <source>
        <dbReference type="EMBL" id="KAG1342512.1"/>
    </source>
</evidence>
<name>A0A8K0I8N0_COCNU</name>
<keyword evidence="1" id="KW-0175">Coiled coil</keyword>
<proteinExistence type="predicted"/>
<comment type="caution">
    <text evidence="2">The sequence shown here is derived from an EMBL/GenBank/DDBJ whole genome shotgun (WGS) entry which is preliminary data.</text>
</comment>
<accession>A0A8K0I8N0</accession>
<keyword evidence="3" id="KW-1185">Reference proteome</keyword>
<protein>
    <submittedName>
        <fullName evidence="2">Uncharacterized protein</fullName>
    </submittedName>
</protein>
<organism evidence="2 3">
    <name type="scientific">Cocos nucifera</name>
    <name type="common">Coconut palm</name>
    <dbReference type="NCBI Taxonomy" id="13894"/>
    <lineage>
        <taxon>Eukaryota</taxon>
        <taxon>Viridiplantae</taxon>
        <taxon>Streptophyta</taxon>
        <taxon>Embryophyta</taxon>
        <taxon>Tracheophyta</taxon>
        <taxon>Spermatophyta</taxon>
        <taxon>Magnoliopsida</taxon>
        <taxon>Liliopsida</taxon>
        <taxon>Arecaceae</taxon>
        <taxon>Arecoideae</taxon>
        <taxon>Cocoseae</taxon>
        <taxon>Attaleinae</taxon>
        <taxon>Cocos</taxon>
    </lineage>
</organism>
<evidence type="ECO:0000313" key="3">
    <source>
        <dbReference type="Proteomes" id="UP000797356"/>
    </source>
</evidence>
<dbReference type="AlphaFoldDB" id="A0A8K0I8N0"/>
<evidence type="ECO:0000256" key="1">
    <source>
        <dbReference type="SAM" id="Coils"/>
    </source>
</evidence>